<evidence type="ECO:0000256" key="9">
    <source>
        <dbReference type="ARBA" id="ARBA00022853"/>
    </source>
</evidence>
<evidence type="ECO:0000256" key="2">
    <source>
        <dbReference type="ARBA" id="ARBA00004286"/>
    </source>
</evidence>
<evidence type="ECO:0000256" key="11">
    <source>
        <dbReference type="ARBA" id="ARBA00024057"/>
    </source>
</evidence>
<comment type="caution">
    <text evidence="16">The sequence shown here is derived from an EMBL/GenBank/DDBJ whole genome shotgun (WGS) entry which is preliminary data.</text>
</comment>
<dbReference type="VEuPathDB" id="FungiDB:TRICI_000393"/>
<protein>
    <recommendedName>
        <fullName evidence="4">Histone-lysine N-methyltransferase SET9</fullName>
        <ecNumber evidence="11">2.1.1.372</ecNumber>
    </recommendedName>
    <alternativeName>
        <fullName evidence="3">Histone-lysine N-methyltransferase set9</fullName>
    </alternativeName>
    <alternativeName>
        <fullName evidence="12">SET domain protein 9</fullName>
    </alternativeName>
</protein>
<dbReference type="Pfam" id="PF00856">
    <property type="entry name" value="SET"/>
    <property type="match status" value="1"/>
</dbReference>
<dbReference type="SMART" id="SM00317">
    <property type="entry name" value="SET"/>
    <property type="match status" value="1"/>
</dbReference>
<evidence type="ECO:0000256" key="8">
    <source>
        <dbReference type="ARBA" id="ARBA00022691"/>
    </source>
</evidence>
<name>A0A642VDI0_9ASCO</name>
<dbReference type="InterPro" id="IPR025783">
    <property type="entry name" value="Set9_fungi"/>
</dbReference>
<feature type="compositionally biased region" description="Basic residues" evidence="14">
    <location>
        <begin position="438"/>
        <end position="449"/>
    </location>
</feature>
<dbReference type="Proteomes" id="UP000761534">
    <property type="component" value="Unassembled WGS sequence"/>
</dbReference>
<accession>A0A642VDI0</accession>
<feature type="domain" description="SET" evidence="15">
    <location>
        <begin position="111"/>
        <end position="223"/>
    </location>
</feature>
<feature type="region of interest" description="Disordered" evidence="14">
    <location>
        <begin position="258"/>
        <end position="322"/>
    </location>
</feature>
<dbReference type="GO" id="GO:0140943">
    <property type="term" value="F:histone H4K20 trimethyltransferase activity"/>
    <property type="evidence" value="ECO:0007669"/>
    <property type="project" value="UniProtKB-EC"/>
</dbReference>
<dbReference type="InterPro" id="IPR001214">
    <property type="entry name" value="SET_dom"/>
</dbReference>
<dbReference type="PROSITE" id="PS50280">
    <property type="entry name" value="SET"/>
    <property type="match status" value="1"/>
</dbReference>
<dbReference type="SUPFAM" id="SSF82199">
    <property type="entry name" value="SET domain"/>
    <property type="match status" value="1"/>
</dbReference>
<dbReference type="AlphaFoldDB" id="A0A642VDI0"/>
<dbReference type="CDD" id="cd10524">
    <property type="entry name" value="SET_Suv4-20-like"/>
    <property type="match status" value="1"/>
</dbReference>
<evidence type="ECO:0000256" key="4">
    <source>
        <dbReference type="ARBA" id="ARBA00015413"/>
    </source>
</evidence>
<feature type="compositionally biased region" description="Basic residues" evidence="14">
    <location>
        <begin position="519"/>
        <end position="533"/>
    </location>
</feature>
<dbReference type="InterPro" id="IPR041938">
    <property type="entry name" value="Hist-Lys_N-MTase_N"/>
</dbReference>
<evidence type="ECO:0000256" key="7">
    <source>
        <dbReference type="ARBA" id="ARBA00022679"/>
    </source>
</evidence>
<evidence type="ECO:0000256" key="5">
    <source>
        <dbReference type="ARBA" id="ARBA00022454"/>
    </source>
</evidence>
<evidence type="ECO:0000256" key="1">
    <source>
        <dbReference type="ARBA" id="ARBA00004123"/>
    </source>
</evidence>
<reference evidence="16" key="1">
    <citation type="journal article" date="2019" name="G3 (Bethesda)">
        <title>Genome Assemblies of Two Rare Opportunistic Yeast Pathogens: Diutina rugosa (syn. Candida rugosa) and Trichomonascus ciferrii (syn. Candida ciferrii).</title>
        <authorList>
            <person name="Mixao V."/>
            <person name="Saus E."/>
            <person name="Hansen A.P."/>
            <person name="Lass-Florl C."/>
            <person name="Gabaldon T."/>
        </authorList>
    </citation>
    <scope>NUCLEOTIDE SEQUENCE</scope>
    <source>
        <strain evidence="16">CBS 4856</strain>
    </source>
</reference>
<evidence type="ECO:0000259" key="15">
    <source>
        <dbReference type="PROSITE" id="PS50280"/>
    </source>
</evidence>
<feature type="compositionally biased region" description="Basic and acidic residues" evidence="14">
    <location>
        <begin position="293"/>
        <end position="309"/>
    </location>
</feature>
<feature type="region of interest" description="Disordered" evidence="14">
    <location>
        <begin position="413"/>
        <end position="533"/>
    </location>
</feature>
<evidence type="ECO:0000256" key="6">
    <source>
        <dbReference type="ARBA" id="ARBA00022603"/>
    </source>
</evidence>
<dbReference type="OrthoDB" id="6627536at2759"/>
<evidence type="ECO:0000256" key="13">
    <source>
        <dbReference type="ARBA" id="ARBA00048081"/>
    </source>
</evidence>
<dbReference type="PANTHER" id="PTHR12977:SF4">
    <property type="entry name" value="HISTONE-LYSINE N-METHYLTRANSFERASE KMT5B"/>
    <property type="match status" value="1"/>
</dbReference>
<organism evidence="16 17">
    <name type="scientific">Trichomonascus ciferrii</name>
    <dbReference type="NCBI Taxonomy" id="44093"/>
    <lineage>
        <taxon>Eukaryota</taxon>
        <taxon>Fungi</taxon>
        <taxon>Dikarya</taxon>
        <taxon>Ascomycota</taxon>
        <taxon>Saccharomycotina</taxon>
        <taxon>Dipodascomycetes</taxon>
        <taxon>Dipodascales</taxon>
        <taxon>Trichomonascaceae</taxon>
        <taxon>Trichomonascus</taxon>
        <taxon>Trichomonascus ciferrii complex</taxon>
    </lineage>
</organism>
<dbReference type="Gene3D" id="1.10.10.1700">
    <property type="entry name" value="Histone-lysine N-methyltransferase"/>
    <property type="match status" value="1"/>
</dbReference>
<comment type="catalytic activity">
    <reaction evidence="13">
        <text>L-lysyl(20)-[histone H4] + 3 S-adenosyl-L-methionine = N(6),N(6),N(6)-trimethyl-L-lysyl(20)-[histone H4] + 3 S-adenosyl-L-homocysteine + 3 H(+)</text>
        <dbReference type="Rhea" id="RHEA:64456"/>
        <dbReference type="Rhea" id="RHEA-COMP:15554"/>
        <dbReference type="Rhea" id="RHEA-COMP:15998"/>
        <dbReference type="ChEBI" id="CHEBI:15378"/>
        <dbReference type="ChEBI" id="CHEBI:29969"/>
        <dbReference type="ChEBI" id="CHEBI:57856"/>
        <dbReference type="ChEBI" id="CHEBI:59789"/>
        <dbReference type="ChEBI" id="CHEBI:61961"/>
        <dbReference type="EC" id="2.1.1.372"/>
    </reaction>
</comment>
<feature type="compositionally biased region" description="Polar residues" evidence="14">
    <location>
        <begin position="310"/>
        <end position="321"/>
    </location>
</feature>
<keyword evidence="6" id="KW-0489">Methyltransferase</keyword>
<evidence type="ECO:0000256" key="12">
    <source>
        <dbReference type="ARBA" id="ARBA00030653"/>
    </source>
</evidence>
<evidence type="ECO:0000256" key="14">
    <source>
        <dbReference type="SAM" id="MobiDB-lite"/>
    </source>
</evidence>
<dbReference type="GO" id="GO:0032259">
    <property type="term" value="P:methylation"/>
    <property type="evidence" value="ECO:0007669"/>
    <property type="project" value="UniProtKB-KW"/>
</dbReference>
<dbReference type="GO" id="GO:0005634">
    <property type="term" value="C:nucleus"/>
    <property type="evidence" value="ECO:0007669"/>
    <property type="project" value="UniProtKB-SubCell"/>
</dbReference>
<dbReference type="EMBL" id="SWFS01000034">
    <property type="protein sequence ID" value="KAA8917444.1"/>
    <property type="molecule type" value="Genomic_DNA"/>
</dbReference>
<evidence type="ECO:0000256" key="3">
    <source>
        <dbReference type="ARBA" id="ARBA00014232"/>
    </source>
</evidence>
<dbReference type="PROSITE" id="PS51567">
    <property type="entry name" value="SAM_MT43_SUVAR420_1"/>
    <property type="match status" value="1"/>
</dbReference>
<evidence type="ECO:0000256" key="10">
    <source>
        <dbReference type="ARBA" id="ARBA00023242"/>
    </source>
</evidence>
<keyword evidence="10" id="KW-0539">Nucleus</keyword>
<feature type="compositionally biased region" description="Low complexity" evidence="14">
    <location>
        <begin position="258"/>
        <end position="289"/>
    </location>
</feature>
<keyword evidence="5" id="KW-0158">Chromosome</keyword>
<comment type="subcellular location">
    <subcellularLocation>
        <location evidence="2">Chromosome</location>
    </subcellularLocation>
    <subcellularLocation>
        <location evidence="1">Nucleus</location>
    </subcellularLocation>
</comment>
<evidence type="ECO:0000313" key="16">
    <source>
        <dbReference type="EMBL" id="KAA8917444.1"/>
    </source>
</evidence>
<gene>
    <name evidence="16" type="ORF">TRICI_000393</name>
</gene>
<keyword evidence="9" id="KW-0156">Chromatin regulator</keyword>
<sequence length="533" mass="61676">MPPAAVSYPDLAHFDDLLVDCLVDRILYWDTARKVRDYKPIRGVSENLLIDIIRDELTNSEKPSVIEAMKRFRQIPSIKTYSHRFQNQSVIQQFERHIKRYFAIYSLDSGFDIEVTDRYMSRSKRTEACVIARKHFEPGQKIEYLYGTLAELNNHDEQELNKGRDFSIINSSRRGANCLMLGPARFVNHNCDANARFVSAGWSMTIYAQKPIQVGEEITVEYSKNYFGTNNQECLCTTCEKHKVNGFAVVPNPTLLSDSDSSLTPIPSPTRSSSHSPSSTPLSTSIEPEPQNEAEKRSLRPRKSMEPKTKQQPRQVHSNELNPKAIKEFMRAYYSEPFDTDPAKTLSCLNCDVPFIHPEDRKLTKTNLTRRFCPRCHRHSVLYNAYWPSSQAEQDLIDLYVDRPALERAIKEQEERRRQQQLHDSSSDDEDSGDGSHRRSRRTAKRKTRVFLPAVPDTPKKEPRKRSMSVWLQKRIENNHEPLALPEPKRRRNRTKSMPTPKSQPPPSPPPPDPSVSKVRIRRPTWKKVLNHR</sequence>
<dbReference type="GO" id="GO:0005694">
    <property type="term" value="C:chromosome"/>
    <property type="evidence" value="ECO:0007669"/>
    <property type="project" value="UniProtKB-SubCell"/>
</dbReference>
<keyword evidence="17" id="KW-1185">Reference proteome</keyword>
<dbReference type="InterPro" id="IPR046341">
    <property type="entry name" value="SET_dom_sf"/>
</dbReference>
<dbReference type="InterPro" id="IPR039977">
    <property type="entry name" value="Suv4-20/Set9"/>
</dbReference>
<proteinExistence type="predicted"/>
<dbReference type="PANTHER" id="PTHR12977">
    <property type="entry name" value="SUPPRESSOR OF VARIEGATION 4-20-RELATED"/>
    <property type="match status" value="1"/>
</dbReference>
<keyword evidence="8" id="KW-0949">S-adenosyl-L-methionine</keyword>
<feature type="compositionally biased region" description="Pro residues" evidence="14">
    <location>
        <begin position="502"/>
        <end position="514"/>
    </location>
</feature>
<dbReference type="EC" id="2.1.1.372" evidence="11"/>
<evidence type="ECO:0000313" key="17">
    <source>
        <dbReference type="Proteomes" id="UP000761534"/>
    </source>
</evidence>
<keyword evidence="7" id="KW-0808">Transferase</keyword>
<dbReference type="Gene3D" id="2.170.270.10">
    <property type="entry name" value="SET domain"/>
    <property type="match status" value="1"/>
</dbReference>